<feature type="compositionally biased region" description="Basic residues" evidence="1">
    <location>
        <begin position="101"/>
        <end position="114"/>
    </location>
</feature>
<feature type="compositionally biased region" description="Basic residues" evidence="1">
    <location>
        <begin position="256"/>
        <end position="278"/>
    </location>
</feature>
<keyword evidence="3" id="KW-1185">Reference proteome</keyword>
<reference evidence="4" key="2">
    <citation type="submission" date="2025-04" db="UniProtKB">
        <authorList>
            <consortium name="RefSeq"/>
        </authorList>
    </citation>
    <scope>IDENTIFICATION</scope>
</reference>
<dbReference type="EMBL" id="GBYB01014148">
    <property type="protein sequence ID" value="JAG83915.1"/>
    <property type="molecule type" value="Transcribed_RNA"/>
</dbReference>
<evidence type="ECO:0000313" key="4">
    <source>
        <dbReference type="RefSeq" id="XP_011303505.1"/>
    </source>
</evidence>
<accession>A0A9R1T625</accession>
<dbReference type="OrthoDB" id="6614499at2759"/>
<organism evidence="2">
    <name type="scientific">Fopius arisanus</name>
    <dbReference type="NCBI Taxonomy" id="64838"/>
    <lineage>
        <taxon>Eukaryota</taxon>
        <taxon>Metazoa</taxon>
        <taxon>Ecdysozoa</taxon>
        <taxon>Arthropoda</taxon>
        <taxon>Hexapoda</taxon>
        <taxon>Insecta</taxon>
        <taxon>Pterygota</taxon>
        <taxon>Neoptera</taxon>
        <taxon>Endopterygota</taxon>
        <taxon>Hymenoptera</taxon>
        <taxon>Apocrita</taxon>
        <taxon>Ichneumonoidea</taxon>
        <taxon>Braconidae</taxon>
        <taxon>Opiinae</taxon>
        <taxon>Fopius</taxon>
    </lineage>
</organism>
<feature type="compositionally biased region" description="Polar residues" evidence="1">
    <location>
        <begin position="614"/>
        <end position="627"/>
    </location>
</feature>
<evidence type="ECO:0000313" key="3">
    <source>
        <dbReference type="Proteomes" id="UP000694866"/>
    </source>
</evidence>
<gene>
    <name evidence="4" type="primary">LOC105266789</name>
    <name evidence="2" type="ORF">g.16148</name>
</gene>
<dbReference type="GeneID" id="105266789"/>
<evidence type="ECO:0000256" key="1">
    <source>
        <dbReference type="SAM" id="MobiDB-lite"/>
    </source>
</evidence>
<feature type="region of interest" description="Disordered" evidence="1">
    <location>
        <begin position="564"/>
        <end position="653"/>
    </location>
</feature>
<accession>A0A0C9QHM2</accession>
<feature type="compositionally biased region" description="Polar residues" evidence="1">
    <location>
        <begin position="143"/>
        <end position="155"/>
    </location>
</feature>
<feature type="compositionally biased region" description="Basic and acidic residues" evidence="1">
    <location>
        <begin position="395"/>
        <end position="407"/>
    </location>
</feature>
<feature type="compositionally biased region" description="Basic and acidic residues" evidence="1">
    <location>
        <begin position="115"/>
        <end position="133"/>
    </location>
</feature>
<reference evidence="2" key="1">
    <citation type="submission" date="2015-01" db="EMBL/GenBank/DDBJ databases">
        <title>Transcriptome Assembly of Fopius arisanus.</title>
        <authorList>
            <person name="Geib S."/>
        </authorList>
    </citation>
    <scope>NUCLEOTIDE SEQUENCE</scope>
</reference>
<feature type="compositionally biased region" description="Acidic residues" evidence="1">
    <location>
        <begin position="462"/>
        <end position="476"/>
    </location>
</feature>
<feature type="compositionally biased region" description="Polar residues" evidence="1">
    <location>
        <begin position="373"/>
        <end position="391"/>
    </location>
</feature>
<feature type="compositionally biased region" description="Polar residues" evidence="1">
    <location>
        <begin position="164"/>
        <end position="179"/>
    </location>
</feature>
<feature type="compositionally biased region" description="Basic residues" evidence="1">
    <location>
        <begin position="1"/>
        <end position="10"/>
    </location>
</feature>
<sequence>MSPRKTRRGRARGDVDTTISTTINDSLPPETPSSRSVRSRRLKDPEVVDSPEPLRRTRRTVTESLEISLNTTVGRRRGRKPKISDDKLSEDVSEEVVPPSHGKKREARGKRTKNQKSEEKREEPVIPPEKLENPPDSDDNEVANVSSTMSKSIPQNRRFRQLRGKNNSPNNVTPESSPITVILTPHRSTKTPRKSPVSLGSPKSHSLSPRRLSKTPRKLSVIAASPIPSDNSSSNGTPSQPSKSPVKTPKTSPKPSKSKNRTTLHSKTPRIVLKKSKTKSPSSVRSSRVKKSPKKPTTPKTPPIIDSEDSRSKKSPGTPENFVAEIPKVKKSLRTPEILDVDSPTVKKSPKTPEVVNLEKSRSPQVILERISPQDSPQVSSPKSPRLTSRLHSLAKGDVRSSTPRERAREIHEALNICAESPLNVHRFYGSPQDAAKFLFLEDVSNPLINDSFGISGIKPTEEEEEEKKEEEDEEKVDDRTNSIHRNSTYELLEPRTPNLRNKKYQGDGTYELDEPKTPGLLKSTKKRSLEGGESPGGSKRVCRVRFASPGVRTPKKTPKIVVRSRSATPNSQIVKKRSPTGTNCLKRRSISMSSLIKSPGSALKTPGPEASGKWTQKAQNESTSRLSKPRASIVPGETDKKKKANSSAKKAPNFAQIHQKKFERMESLVDAKKRLELRHNTLTSSNIGNIKGEDEVKARIMQEPKAKIIPEPKAGFNRFGFKILGPEKKAEGYNRFGYKLRKEEATKIVSRPTAAKIEERKEVKRMALKGVRTNKRFELLMKSRNMK</sequence>
<protein>
    <submittedName>
        <fullName evidence="4">Serine/arginine repetitive matrix protein 5</fullName>
    </submittedName>
</protein>
<evidence type="ECO:0000313" key="2">
    <source>
        <dbReference type="EMBL" id="JAG83915.1"/>
    </source>
</evidence>
<dbReference type="Proteomes" id="UP000694866">
    <property type="component" value="Unplaced"/>
</dbReference>
<feature type="compositionally biased region" description="Low complexity" evidence="1">
    <location>
        <begin position="237"/>
        <end position="255"/>
    </location>
</feature>
<dbReference type="KEGG" id="fas:105266789"/>
<proteinExistence type="predicted"/>
<dbReference type="RefSeq" id="XP_011303505.1">
    <property type="nucleotide sequence ID" value="XM_011305203.1"/>
</dbReference>
<name>A0A0C9QHM2_9HYME</name>
<feature type="region of interest" description="Disordered" evidence="1">
    <location>
        <begin position="1"/>
        <end position="407"/>
    </location>
</feature>
<feature type="compositionally biased region" description="Polar residues" evidence="1">
    <location>
        <begin position="62"/>
        <end position="73"/>
    </location>
</feature>
<feature type="region of interest" description="Disordered" evidence="1">
    <location>
        <begin position="451"/>
        <end position="542"/>
    </location>
</feature>
<dbReference type="AlphaFoldDB" id="A0A0C9QHM2"/>
<feature type="compositionally biased region" description="Polar residues" evidence="1">
    <location>
        <begin position="566"/>
        <end position="584"/>
    </location>
</feature>